<gene>
    <name evidence="1" type="ORF">T01_4875</name>
</gene>
<proteinExistence type="predicted"/>
<comment type="caution">
    <text evidence="1">The sequence shown here is derived from an EMBL/GenBank/DDBJ whole genome shotgun (WGS) entry which is preliminary data.</text>
</comment>
<name>A0A0V1B126_TRISP</name>
<reference evidence="1 2" key="1">
    <citation type="submission" date="2015-01" db="EMBL/GenBank/DDBJ databases">
        <title>Evolution of Trichinella species and genotypes.</title>
        <authorList>
            <person name="Korhonen P.K."/>
            <person name="Edoardo P."/>
            <person name="Giuseppe L.R."/>
            <person name="Gasser R.B."/>
        </authorList>
    </citation>
    <scope>NUCLEOTIDE SEQUENCE [LARGE SCALE GENOMIC DNA]</scope>
    <source>
        <strain evidence="1">ISS3</strain>
    </source>
</reference>
<evidence type="ECO:0000313" key="1">
    <source>
        <dbReference type="EMBL" id="KRY30744.1"/>
    </source>
</evidence>
<sequence length="199" mass="22562">MIFITTKTIIIHSTSFIHEGKRNAFPNGKLQHFIYGHHCSVDVDVVLVHPTLISGQYMLDSIFFESGSQCPLNISWKIESAWDVLNGDMKILYLLRSILLTVYFMCSRDRENLFIRYERSKQSVSIVSSFNDNRNFVTKSPAPLKLRSASQDAGGTFISASYNFCSVFGRCPTASKTVILFLIIFMISLPDDNYPSSHI</sequence>
<dbReference type="EMBL" id="JYDH01000132">
    <property type="protein sequence ID" value="KRY30744.1"/>
    <property type="molecule type" value="Genomic_DNA"/>
</dbReference>
<dbReference type="Proteomes" id="UP000054776">
    <property type="component" value="Unassembled WGS sequence"/>
</dbReference>
<dbReference type="AlphaFoldDB" id="A0A0V1B126"/>
<organism evidence="1 2">
    <name type="scientific">Trichinella spiralis</name>
    <name type="common">Trichina worm</name>
    <dbReference type="NCBI Taxonomy" id="6334"/>
    <lineage>
        <taxon>Eukaryota</taxon>
        <taxon>Metazoa</taxon>
        <taxon>Ecdysozoa</taxon>
        <taxon>Nematoda</taxon>
        <taxon>Enoplea</taxon>
        <taxon>Dorylaimia</taxon>
        <taxon>Trichinellida</taxon>
        <taxon>Trichinellidae</taxon>
        <taxon>Trichinella</taxon>
    </lineage>
</organism>
<accession>A0A0V1B126</accession>
<protein>
    <submittedName>
        <fullName evidence="1">Uncharacterized protein</fullName>
    </submittedName>
</protein>
<evidence type="ECO:0000313" key="2">
    <source>
        <dbReference type="Proteomes" id="UP000054776"/>
    </source>
</evidence>
<keyword evidence="2" id="KW-1185">Reference proteome</keyword>
<dbReference type="InParanoid" id="A0A0V1B126"/>